<accession>C7DQD1</accession>
<evidence type="ECO:0000313" key="1">
    <source>
        <dbReference type="EMBL" id="ACT99738.1"/>
    </source>
</evidence>
<dbReference type="EMBL" id="GQ182975">
    <property type="protein sequence ID" value="ACT99738.1"/>
    <property type="molecule type" value="Genomic_DNA"/>
</dbReference>
<sequence length="63" mass="7848">MGKIGASCRWTYHRGSRWCRFRNSNLWTSLRCCWRVIWSCRWRCCNWLGCSKKIKKENKYYAY</sequence>
<proteinExistence type="predicted"/>
<protein>
    <submittedName>
        <fullName evidence="1">Uncharacterized protein</fullName>
    </submittedName>
</protein>
<organism evidence="1">
    <name type="scientific">Enterococcus faecium</name>
    <name type="common">Streptococcus faecium</name>
    <dbReference type="NCBI Taxonomy" id="1352"/>
    <lineage>
        <taxon>Bacteria</taxon>
        <taxon>Bacillati</taxon>
        <taxon>Bacillota</taxon>
        <taxon>Bacilli</taxon>
        <taxon>Lactobacillales</taxon>
        <taxon>Enterococcaceae</taxon>
        <taxon>Enterococcus</taxon>
    </lineage>
</organism>
<reference evidence="1" key="1">
    <citation type="submission" date="2009-05" db="EMBL/GenBank/DDBJ databases">
        <title>Characterization of enterocin LR/6 locus from Enterococcus faecium LR/6.</title>
        <authorList>
            <person name="Kumar M."/>
            <person name="Ghosh N."/>
            <person name="Srivastava S."/>
        </authorList>
    </citation>
    <scope>NUCLEOTIDE SEQUENCE</scope>
    <source>
        <strain evidence="1">LR/6</strain>
    </source>
</reference>
<dbReference type="AlphaFoldDB" id="C7DQD1"/>
<name>C7DQD1_ENTFC</name>